<name>A0AAJ5X8R0_9SPHN</name>
<dbReference type="InterPro" id="IPR000527">
    <property type="entry name" value="Flag_Lring"/>
</dbReference>
<evidence type="ECO:0000256" key="5">
    <source>
        <dbReference type="ARBA" id="ARBA00022729"/>
    </source>
</evidence>
<feature type="chain" id="PRO_5042552189" evidence="9">
    <location>
        <begin position="21"/>
        <end position="190"/>
    </location>
</feature>
<keyword evidence="8" id="KW-0998">Cell outer membrane</keyword>
<dbReference type="PRINTS" id="PR01008">
    <property type="entry name" value="FLGLRINGFLGH"/>
</dbReference>
<comment type="subcellular location">
    <subcellularLocation>
        <location evidence="2">Bacterial flagellum basal body</location>
    </subcellularLocation>
    <subcellularLocation>
        <location evidence="3">Cell outer membrane</location>
    </subcellularLocation>
</comment>
<dbReference type="PANTHER" id="PTHR34933:SF1">
    <property type="entry name" value="FLAGELLAR L-RING PROTEIN"/>
    <property type="match status" value="1"/>
</dbReference>
<reference evidence="10" key="1">
    <citation type="submission" date="2023-03" db="EMBL/GenBank/DDBJ databases">
        <title>Andean soil-derived lignocellulolytic bacterial consortium as a source of novel taxa and putative plastic-active enzymes.</title>
        <authorList>
            <person name="Diaz-Garcia L."/>
            <person name="Chuvochina M."/>
            <person name="Feuerriegel G."/>
            <person name="Bunk B."/>
            <person name="Sproer C."/>
            <person name="Streit W.R."/>
            <person name="Rodriguez L.M."/>
            <person name="Overmann J."/>
            <person name="Jimenez D.J."/>
        </authorList>
    </citation>
    <scope>NUCLEOTIDE SEQUENCE</scope>
    <source>
        <strain evidence="10">MAG 26</strain>
    </source>
</reference>
<dbReference type="GO" id="GO:0071973">
    <property type="term" value="P:bacterial-type flagellum-dependent cell motility"/>
    <property type="evidence" value="ECO:0007669"/>
    <property type="project" value="InterPro"/>
</dbReference>
<protein>
    <submittedName>
        <fullName evidence="10">Flagellar basal body L-ring protein FlgH</fullName>
    </submittedName>
</protein>
<gene>
    <name evidence="10" type="ORF">P0Y56_14055</name>
</gene>
<sequence>MIRGMALCSALLLVASPLAAEQLYRGGGWPAVASDRKAAAVGDSVSILIVEATKASSKLENNSGRASQVGGSFQAGGIDEDASIQFGGSYAGRGEVVRAEQFVAQISANVTGLSPNGDFLIEGRQQMLINGEHTVIAVRGRIRPQDISSDNTVPSSRIADAQIDYDGKGFVSRSAKPGILNRIFSFLGIG</sequence>
<dbReference type="EMBL" id="CP119316">
    <property type="protein sequence ID" value="WEK46129.1"/>
    <property type="molecule type" value="Genomic_DNA"/>
</dbReference>
<comment type="function">
    <text evidence="1">Assembles around the rod to form the L-ring and probably protects the motor/basal body from shearing forces during rotation.</text>
</comment>
<dbReference type="Proteomes" id="UP001218362">
    <property type="component" value="Chromosome"/>
</dbReference>
<comment type="similarity">
    <text evidence="4">Belongs to the FlgH family.</text>
</comment>
<keyword evidence="10" id="KW-0966">Cell projection</keyword>
<dbReference type="GO" id="GO:0003774">
    <property type="term" value="F:cytoskeletal motor activity"/>
    <property type="evidence" value="ECO:0007669"/>
    <property type="project" value="InterPro"/>
</dbReference>
<evidence type="ECO:0000256" key="6">
    <source>
        <dbReference type="ARBA" id="ARBA00023136"/>
    </source>
</evidence>
<dbReference type="Pfam" id="PF02107">
    <property type="entry name" value="FlgH"/>
    <property type="match status" value="1"/>
</dbReference>
<evidence type="ECO:0000256" key="7">
    <source>
        <dbReference type="ARBA" id="ARBA00023143"/>
    </source>
</evidence>
<evidence type="ECO:0000256" key="8">
    <source>
        <dbReference type="ARBA" id="ARBA00023237"/>
    </source>
</evidence>
<evidence type="ECO:0000313" key="10">
    <source>
        <dbReference type="EMBL" id="WEK46129.1"/>
    </source>
</evidence>
<keyword evidence="6" id="KW-0472">Membrane</keyword>
<keyword evidence="7" id="KW-0975">Bacterial flagellum</keyword>
<dbReference type="GO" id="GO:0009427">
    <property type="term" value="C:bacterial-type flagellum basal body, distal rod, L ring"/>
    <property type="evidence" value="ECO:0007669"/>
    <property type="project" value="InterPro"/>
</dbReference>
<evidence type="ECO:0000256" key="4">
    <source>
        <dbReference type="ARBA" id="ARBA00006929"/>
    </source>
</evidence>
<proteinExistence type="inferred from homology"/>
<dbReference type="AlphaFoldDB" id="A0AAJ5X8R0"/>
<accession>A0AAJ5X8R0</accession>
<keyword evidence="5 9" id="KW-0732">Signal</keyword>
<evidence type="ECO:0000256" key="2">
    <source>
        <dbReference type="ARBA" id="ARBA00004117"/>
    </source>
</evidence>
<feature type="signal peptide" evidence="9">
    <location>
        <begin position="1"/>
        <end position="20"/>
    </location>
</feature>
<evidence type="ECO:0000313" key="11">
    <source>
        <dbReference type="Proteomes" id="UP001218362"/>
    </source>
</evidence>
<keyword evidence="10" id="KW-0969">Cilium</keyword>
<evidence type="ECO:0000256" key="1">
    <source>
        <dbReference type="ARBA" id="ARBA00002591"/>
    </source>
</evidence>
<evidence type="ECO:0000256" key="3">
    <source>
        <dbReference type="ARBA" id="ARBA00004442"/>
    </source>
</evidence>
<organism evidence="10 11">
    <name type="scientific">Candidatus Andeanibacterium colombiense</name>
    <dbReference type="NCBI Taxonomy" id="3121345"/>
    <lineage>
        <taxon>Bacteria</taxon>
        <taxon>Pseudomonadati</taxon>
        <taxon>Pseudomonadota</taxon>
        <taxon>Alphaproteobacteria</taxon>
        <taxon>Sphingomonadales</taxon>
        <taxon>Sphingomonadaceae</taxon>
        <taxon>Candidatus Andeanibacterium</taxon>
    </lineage>
</organism>
<keyword evidence="10" id="KW-0282">Flagellum</keyword>
<dbReference type="GO" id="GO:0009279">
    <property type="term" value="C:cell outer membrane"/>
    <property type="evidence" value="ECO:0007669"/>
    <property type="project" value="UniProtKB-SubCell"/>
</dbReference>
<evidence type="ECO:0000256" key="9">
    <source>
        <dbReference type="SAM" id="SignalP"/>
    </source>
</evidence>
<dbReference type="KEGG" id="acob:P0Y56_14055"/>
<dbReference type="PANTHER" id="PTHR34933">
    <property type="entry name" value="FLAGELLAR L-RING PROTEIN"/>
    <property type="match status" value="1"/>
</dbReference>